<dbReference type="AlphaFoldDB" id="A0A3S0NIU6"/>
<comment type="caution">
    <text evidence="5">The sequence shown here is derived from an EMBL/GenBank/DDBJ whole genome shotgun (WGS) entry which is preliminary data.</text>
</comment>
<reference evidence="5 6" key="1">
    <citation type="submission" date="2018-12" db="EMBL/GenBank/DDBJ databases">
        <authorList>
            <person name="Lunina O.N."/>
            <person name="Grouzdev D.S."/>
            <person name="Gorlenko V.M."/>
            <person name="Savvichev A.S."/>
        </authorList>
    </citation>
    <scope>NUCLEOTIDE SEQUENCE [LARGE SCALE GENOMIC DNA]</scope>
    <source>
        <strain evidence="5 6">BrKhr-17</strain>
    </source>
</reference>
<keyword evidence="8" id="KW-1185">Reference proteome</keyword>
<sequence>MKKLSAILALLFFSGCATPVTHIDTNNDKGKAVMGLDYRDFQTAAGEAVSSMLQSGAVAKPGGGRYVLAISRIVNDTMQRIDTDQLVKKIRVDLLQSGKVVVTTAVGLTGPEDPMAMKSRQLRQSAEFNQSTVAGTGQMIAPDLSLSGKLLQRNIRVSSGTQQVEYYFQLTLTDISTGLALWEGESFIGKRGSSKSVSW</sequence>
<evidence type="ECO:0000256" key="1">
    <source>
        <dbReference type="NCBIfam" id="TIGR02722"/>
    </source>
</evidence>
<dbReference type="Proteomes" id="UP000279908">
    <property type="component" value="Unassembled WGS sequence"/>
</dbReference>
<protein>
    <recommendedName>
        <fullName evidence="1">Penicillin-binding protein activator LpoB</fullName>
    </recommendedName>
</protein>
<proteinExistence type="predicted"/>
<dbReference type="NCBIfam" id="TIGR02722">
    <property type="entry name" value="lp"/>
    <property type="match status" value="1"/>
</dbReference>
<evidence type="ECO:0000256" key="2">
    <source>
        <dbReference type="SAM" id="SignalP"/>
    </source>
</evidence>
<accession>A0A3S0NIU6</accession>
<evidence type="ECO:0000313" key="7">
    <source>
        <dbReference type="Proteomes" id="UP000327458"/>
    </source>
</evidence>
<dbReference type="RefSeq" id="WP_011889410.1">
    <property type="nucleotide sequence ID" value="NZ_CP041698.1"/>
</dbReference>
<dbReference type="EMBL" id="VMRG01000001">
    <property type="protein sequence ID" value="KAA6231820.1"/>
    <property type="molecule type" value="Genomic_DNA"/>
</dbReference>
<dbReference type="EMBL" id="RXYK01000008">
    <property type="protein sequence ID" value="RTY37723.1"/>
    <property type="molecule type" value="Genomic_DNA"/>
</dbReference>
<dbReference type="InterPro" id="IPR014094">
    <property type="entry name" value="LpoB"/>
</dbReference>
<evidence type="ECO:0000313" key="8">
    <source>
        <dbReference type="Proteomes" id="UP000489351"/>
    </source>
</evidence>
<gene>
    <name evidence="5" type="primary">lpoB</name>
    <name evidence="5" type="ORF">EKD02_06250</name>
    <name evidence="3" type="ORF">FP507_00850</name>
    <name evidence="4" type="ORF">GJ685_03740</name>
</gene>
<name>A0A3S0NIU6_CHLPH</name>
<reference evidence="4 8" key="3">
    <citation type="submission" date="2019-11" db="EMBL/GenBank/DDBJ databases">
        <title>Green- and brown-colored morphotypes of Chlorobia in the stratified aquatic ecosystems of Kandalaksha Gulf (White Sea): A model for study of the accessory genome evolution.</title>
        <authorList>
            <person name="Grouzdev D.S."/>
        </authorList>
    </citation>
    <scope>NUCLEOTIDE SEQUENCE [LARGE SCALE GENOMIC DNA]</scope>
    <source>
        <strain evidence="4 8">ZM</strain>
    </source>
</reference>
<evidence type="ECO:0000313" key="6">
    <source>
        <dbReference type="Proteomes" id="UP000279908"/>
    </source>
</evidence>
<dbReference type="Pfam" id="PF13036">
    <property type="entry name" value="LpoB"/>
    <property type="match status" value="1"/>
</dbReference>
<feature type="chain" id="PRO_5044600312" description="Penicillin-binding protein activator LpoB" evidence="2">
    <location>
        <begin position="20"/>
        <end position="199"/>
    </location>
</feature>
<dbReference type="Proteomes" id="UP000327458">
    <property type="component" value="Unassembled WGS sequence"/>
</dbReference>
<evidence type="ECO:0000313" key="4">
    <source>
        <dbReference type="EMBL" id="MWV54175.1"/>
    </source>
</evidence>
<keyword evidence="2" id="KW-0732">Signal</keyword>
<dbReference type="PROSITE" id="PS51257">
    <property type="entry name" value="PROKAR_LIPOPROTEIN"/>
    <property type="match status" value="1"/>
</dbReference>
<evidence type="ECO:0000313" key="5">
    <source>
        <dbReference type="EMBL" id="RTY37723.1"/>
    </source>
</evidence>
<feature type="signal peptide" evidence="2">
    <location>
        <begin position="1"/>
        <end position="19"/>
    </location>
</feature>
<dbReference type="Proteomes" id="UP000489351">
    <property type="component" value="Unassembled WGS sequence"/>
</dbReference>
<organism evidence="5 6">
    <name type="scientific">Chlorobium phaeovibrioides</name>
    <dbReference type="NCBI Taxonomy" id="1094"/>
    <lineage>
        <taxon>Bacteria</taxon>
        <taxon>Pseudomonadati</taxon>
        <taxon>Chlorobiota</taxon>
        <taxon>Chlorobiia</taxon>
        <taxon>Chlorobiales</taxon>
        <taxon>Chlorobiaceae</taxon>
        <taxon>Chlorobium/Pelodictyon group</taxon>
        <taxon>Chlorobium</taxon>
    </lineage>
</organism>
<dbReference type="OMA" id="VINDTMQ"/>
<reference evidence="3 7" key="2">
    <citation type="submission" date="2019-07" db="EMBL/GenBank/DDBJ databases">
        <title>Draft genome Sequence of Chlorobium phaeovibrioides sp. strain PhvTcv-s14, from the Phylum Chlorobi.</title>
        <authorList>
            <person name="Babenko V."/>
            <person name="Boldyreva D."/>
            <person name="Kanygina A."/>
            <person name="Selezneva O."/>
            <person name="Akopiyan T."/>
            <person name="Lunina O."/>
        </authorList>
    </citation>
    <scope>NUCLEOTIDE SEQUENCE [LARGE SCALE GENOMIC DNA]</scope>
    <source>
        <strain evidence="3 7">GrTcv12</strain>
    </source>
</reference>
<dbReference type="EMBL" id="WUBZ01000008">
    <property type="protein sequence ID" value="MWV54175.1"/>
    <property type="molecule type" value="Genomic_DNA"/>
</dbReference>
<dbReference type="Gene3D" id="3.40.50.10610">
    <property type="entry name" value="ABC-type transport auxiliary lipoprotein component"/>
    <property type="match status" value="1"/>
</dbReference>
<evidence type="ECO:0000313" key="3">
    <source>
        <dbReference type="EMBL" id="KAA6231820.1"/>
    </source>
</evidence>